<evidence type="ECO:0000313" key="3">
    <source>
        <dbReference type="Proteomes" id="UP001519289"/>
    </source>
</evidence>
<keyword evidence="1" id="KW-0472">Membrane</keyword>
<keyword evidence="1" id="KW-0812">Transmembrane</keyword>
<dbReference type="Proteomes" id="UP001519289">
    <property type="component" value="Unassembled WGS sequence"/>
</dbReference>
<feature type="transmembrane region" description="Helical" evidence="1">
    <location>
        <begin position="7"/>
        <end position="27"/>
    </location>
</feature>
<dbReference type="EMBL" id="JAGGLG010000010">
    <property type="protein sequence ID" value="MBP2018148.1"/>
    <property type="molecule type" value="Genomic_DNA"/>
</dbReference>
<organism evidence="2 3">
    <name type="scientific">Symbiobacterium terraclitae</name>
    <dbReference type="NCBI Taxonomy" id="557451"/>
    <lineage>
        <taxon>Bacteria</taxon>
        <taxon>Bacillati</taxon>
        <taxon>Bacillota</taxon>
        <taxon>Clostridia</taxon>
        <taxon>Eubacteriales</taxon>
        <taxon>Symbiobacteriaceae</taxon>
        <taxon>Symbiobacterium</taxon>
    </lineage>
</organism>
<protein>
    <submittedName>
        <fullName evidence="2">Uncharacterized protein</fullName>
    </submittedName>
</protein>
<gene>
    <name evidence="2" type="ORF">J2Z79_001547</name>
</gene>
<evidence type="ECO:0000313" key="2">
    <source>
        <dbReference type="EMBL" id="MBP2018148.1"/>
    </source>
</evidence>
<feature type="transmembrane region" description="Helical" evidence="1">
    <location>
        <begin position="39"/>
        <end position="63"/>
    </location>
</feature>
<proteinExistence type="predicted"/>
<keyword evidence="1" id="KW-1133">Transmembrane helix</keyword>
<name>A0ABS4JRI2_9FIRM</name>
<sequence>MSKSYRRWLRICTDCAYIGATVLAVWATPLLHQVGPLALLPYAGLAGMIWSAVTAAGLILLWFRHEWPASRARQRLLARLRLWPAALDPRRLAWTEREA</sequence>
<keyword evidence="3" id="KW-1185">Reference proteome</keyword>
<reference evidence="2 3" key="1">
    <citation type="submission" date="2021-03" db="EMBL/GenBank/DDBJ databases">
        <title>Genomic Encyclopedia of Type Strains, Phase IV (KMG-IV): sequencing the most valuable type-strain genomes for metagenomic binning, comparative biology and taxonomic classification.</title>
        <authorList>
            <person name="Goeker M."/>
        </authorList>
    </citation>
    <scope>NUCLEOTIDE SEQUENCE [LARGE SCALE GENOMIC DNA]</scope>
    <source>
        <strain evidence="2 3">DSM 27138</strain>
    </source>
</reference>
<accession>A0ABS4JRI2</accession>
<dbReference type="RefSeq" id="WP_209466285.1">
    <property type="nucleotide sequence ID" value="NZ_JAGGLG010000010.1"/>
</dbReference>
<comment type="caution">
    <text evidence="2">The sequence shown here is derived from an EMBL/GenBank/DDBJ whole genome shotgun (WGS) entry which is preliminary data.</text>
</comment>
<evidence type="ECO:0000256" key="1">
    <source>
        <dbReference type="SAM" id="Phobius"/>
    </source>
</evidence>